<dbReference type="Pfam" id="PF13193">
    <property type="entry name" value="AMP-binding_C"/>
    <property type="match status" value="1"/>
</dbReference>
<dbReference type="AlphaFoldDB" id="A0A6F8XZQ0"/>
<dbReference type="Pfam" id="PF00501">
    <property type="entry name" value="AMP-binding"/>
    <property type="match status" value="1"/>
</dbReference>
<sequence>MAMICGTDCVRTLADVERDAVRMAEELQARGVGLGDRVLLKAENSVGYVTALLALMHAGASILLVDHRERPETTERLIDISRVMLCVVDDDAVPETRVPCVSIYELQLAATANIEYVDYLDIEKWRTLPDGLLMCSSGSTGSPKVVVKSGDSFLRNLERNIDAVGHVSTDVLVPLLPFPHQYGLSMVLIAWLARCSLVVAPYRRLDHALRLAELSGATVFDATPVTYRSMMNIVGRRPALGAVLRGARMLCVGAAPLDAGLVARYEKEFGHKLLDSYGSTEMGNVAFANLDNTVACGRAVNGVDLSILDDDGNAVAAGEIGEIMVRTPDLMAGYLDDEGSLIPVTGEWFPSGDFGFLDEGANLYVLGRKRAVHRMGYTLHPDIIERKIGDVGVSAKIVALPDERMGSMLVAFVEDEEHRGAAYWRDRIAEALPAYEMPNRVLVIDRFPVNRNGKPDSKRLEELAVSA</sequence>
<feature type="domain" description="AMP-binding enzyme C-terminal" evidence="2">
    <location>
        <begin position="397"/>
        <end position="454"/>
    </location>
</feature>
<dbReference type="Proteomes" id="UP000502508">
    <property type="component" value="Chromosome"/>
</dbReference>
<dbReference type="Gene3D" id="3.40.50.12780">
    <property type="entry name" value="N-terminal domain of ligase-like"/>
    <property type="match status" value="1"/>
</dbReference>
<dbReference type="InterPro" id="IPR042099">
    <property type="entry name" value="ANL_N_sf"/>
</dbReference>
<evidence type="ECO:0008006" key="5">
    <source>
        <dbReference type="Google" id="ProtNLM"/>
    </source>
</evidence>
<evidence type="ECO:0000313" key="3">
    <source>
        <dbReference type="EMBL" id="BCB79287.1"/>
    </source>
</evidence>
<feature type="domain" description="AMP-dependent synthetase/ligase" evidence="1">
    <location>
        <begin position="7"/>
        <end position="335"/>
    </location>
</feature>
<gene>
    <name evidence="3" type="ORF">Pflav_056970</name>
</gene>
<dbReference type="InterPro" id="IPR050237">
    <property type="entry name" value="ATP-dep_AMP-bd_enzyme"/>
</dbReference>
<keyword evidence="4" id="KW-1185">Reference proteome</keyword>
<evidence type="ECO:0000259" key="2">
    <source>
        <dbReference type="Pfam" id="PF13193"/>
    </source>
</evidence>
<dbReference type="InterPro" id="IPR045851">
    <property type="entry name" value="AMP-bd_C_sf"/>
</dbReference>
<dbReference type="GO" id="GO:0016878">
    <property type="term" value="F:acid-thiol ligase activity"/>
    <property type="evidence" value="ECO:0007669"/>
    <property type="project" value="UniProtKB-ARBA"/>
</dbReference>
<protein>
    <recommendedName>
        <fullName evidence="5">Acyl--CoA ligase</fullName>
    </recommendedName>
</protein>
<dbReference type="InterPro" id="IPR020845">
    <property type="entry name" value="AMP-binding_CS"/>
</dbReference>
<proteinExistence type="predicted"/>
<dbReference type="CDD" id="cd04433">
    <property type="entry name" value="AFD_class_I"/>
    <property type="match status" value="1"/>
</dbReference>
<dbReference type="Gene3D" id="3.30.300.30">
    <property type="match status" value="1"/>
</dbReference>
<dbReference type="InterPro" id="IPR000873">
    <property type="entry name" value="AMP-dep_synth/lig_dom"/>
</dbReference>
<evidence type="ECO:0000313" key="4">
    <source>
        <dbReference type="Proteomes" id="UP000502508"/>
    </source>
</evidence>
<evidence type="ECO:0000259" key="1">
    <source>
        <dbReference type="Pfam" id="PF00501"/>
    </source>
</evidence>
<dbReference type="PANTHER" id="PTHR43767:SF1">
    <property type="entry name" value="NONRIBOSOMAL PEPTIDE SYNTHASE PES1 (EUROFUNG)-RELATED"/>
    <property type="match status" value="1"/>
</dbReference>
<dbReference type="PANTHER" id="PTHR43767">
    <property type="entry name" value="LONG-CHAIN-FATTY-ACID--COA LIGASE"/>
    <property type="match status" value="1"/>
</dbReference>
<name>A0A6F8XZQ0_9ACTN</name>
<dbReference type="EMBL" id="AP022870">
    <property type="protein sequence ID" value="BCB79287.1"/>
    <property type="molecule type" value="Genomic_DNA"/>
</dbReference>
<dbReference type="KEGG" id="pfla:Pflav_056970"/>
<dbReference type="InterPro" id="IPR025110">
    <property type="entry name" value="AMP-bd_C"/>
</dbReference>
<reference evidence="3 4" key="2">
    <citation type="submission" date="2020-03" db="EMBL/GenBank/DDBJ databases">
        <authorList>
            <person name="Ichikawa N."/>
            <person name="Kimura A."/>
            <person name="Kitahashi Y."/>
            <person name="Uohara A."/>
        </authorList>
    </citation>
    <scope>NUCLEOTIDE SEQUENCE [LARGE SCALE GENOMIC DNA]</scope>
    <source>
        <strain evidence="3 4">NBRC 107702</strain>
    </source>
</reference>
<dbReference type="PROSITE" id="PS00455">
    <property type="entry name" value="AMP_BINDING"/>
    <property type="match status" value="1"/>
</dbReference>
<accession>A0A6F8XZQ0</accession>
<reference evidence="3 4" key="1">
    <citation type="submission" date="2020-03" db="EMBL/GenBank/DDBJ databases">
        <title>Whole genome shotgun sequence of Phytohabitans flavus NBRC 107702.</title>
        <authorList>
            <person name="Komaki H."/>
            <person name="Tamura T."/>
        </authorList>
    </citation>
    <scope>NUCLEOTIDE SEQUENCE [LARGE SCALE GENOMIC DNA]</scope>
    <source>
        <strain evidence="3 4">NBRC 107702</strain>
    </source>
</reference>
<dbReference type="SUPFAM" id="SSF56801">
    <property type="entry name" value="Acetyl-CoA synthetase-like"/>
    <property type="match status" value="1"/>
</dbReference>
<organism evidence="3 4">
    <name type="scientific">Phytohabitans flavus</name>
    <dbReference type="NCBI Taxonomy" id="1076124"/>
    <lineage>
        <taxon>Bacteria</taxon>
        <taxon>Bacillati</taxon>
        <taxon>Actinomycetota</taxon>
        <taxon>Actinomycetes</taxon>
        <taxon>Micromonosporales</taxon>
        <taxon>Micromonosporaceae</taxon>
    </lineage>
</organism>